<evidence type="ECO:0000313" key="3">
    <source>
        <dbReference type="EMBL" id="QHT81344.1"/>
    </source>
</evidence>
<name>A0A6C0HLQ2_9ZZZZ</name>
<organism evidence="3">
    <name type="scientific">viral metagenome</name>
    <dbReference type="NCBI Taxonomy" id="1070528"/>
    <lineage>
        <taxon>unclassified sequences</taxon>
        <taxon>metagenomes</taxon>
        <taxon>organismal metagenomes</taxon>
    </lineage>
</organism>
<accession>A0A6C0HLQ2</accession>
<dbReference type="AlphaFoldDB" id="A0A6C0HLQ2"/>
<reference evidence="3" key="1">
    <citation type="journal article" date="2020" name="Nature">
        <title>Giant virus diversity and host interactions through global metagenomics.</title>
        <authorList>
            <person name="Schulz F."/>
            <person name="Roux S."/>
            <person name="Paez-Espino D."/>
            <person name="Jungbluth S."/>
            <person name="Walsh D.A."/>
            <person name="Denef V.J."/>
            <person name="McMahon K.D."/>
            <person name="Konstantinidis K.T."/>
            <person name="Eloe-Fadrosh E.A."/>
            <person name="Kyrpides N.C."/>
            <person name="Woyke T."/>
        </authorList>
    </citation>
    <scope>NUCLEOTIDE SEQUENCE</scope>
    <source>
        <strain evidence="3">GVMAG-M-3300023184-13</strain>
    </source>
</reference>
<feature type="compositionally biased region" description="Low complexity" evidence="2">
    <location>
        <begin position="27"/>
        <end position="37"/>
    </location>
</feature>
<sequence>MEHNHNSDVSVLNNYYTITNAHNNRSNKNVKYQNNKNNKTKKITNQAIANRTKKENHAQAELNKPMTFSKLFRKPKYKAIIAAKKSREKENYVRSYKAQMKDYSNLNKTYKKLEQTRKNTRLKYQTDKEAFYKNPNIYIKNNFEFVNMILESIQNIGMQYNNIEGKEDYHGNTKIKVYSKKNGTNIISTFTLVRNPPYNPHANCPGTQYFILPNAPSDFKDNILKSFSYCYKINKIIKQIEPLASNQTITLPEYKKSAKSTTTNA</sequence>
<evidence type="ECO:0000256" key="2">
    <source>
        <dbReference type="SAM" id="MobiDB-lite"/>
    </source>
</evidence>
<protein>
    <submittedName>
        <fullName evidence="3">Uncharacterized protein</fullName>
    </submittedName>
</protein>
<keyword evidence="1" id="KW-0175">Coiled coil</keyword>
<proteinExistence type="predicted"/>
<feature type="coiled-coil region" evidence="1">
    <location>
        <begin position="96"/>
        <end position="123"/>
    </location>
</feature>
<feature type="region of interest" description="Disordered" evidence="2">
    <location>
        <begin position="21"/>
        <end position="40"/>
    </location>
</feature>
<evidence type="ECO:0000256" key="1">
    <source>
        <dbReference type="SAM" id="Coils"/>
    </source>
</evidence>
<dbReference type="EMBL" id="MN739981">
    <property type="protein sequence ID" value="QHT81344.1"/>
    <property type="molecule type" value="Genomic_DNA"/>
</dbReference>